<proteinExistence type="predicted"/>
<keyword evidence="1" id="KW-0812">Transmembrane</keyword>
<dbReference type="AlphaFoldDB" id="A0A2H0CVG2"/>
<accession>A0A2H0CVG2</accession>
<evidence type="ECO:0000313" key="3">
    <source>
        <dbReference type="Proteomes" id="UP000230638"/>
    </source>
</evidence>
<gene>
    <name evidence="2" type="ORF">COW88_00630</name>
</gene>
<dbReference type="EMBL" id="PCTL01000004">
    <property type="protein sequence ID" value="PIP73846.1"/>
    <property type="molecule type" value="Genomic_DNA"/>
</dbReference>
<evidence type="ECO:0000256" key="1">
    <source>
        <dbReference type="SAM" id="Phobius"/>
    </source>
</evidence>
<sequence length="616" mass="68100">MALSRIGSAKLFLKFFFSFVVSGVFIGAAFLFAPAGYASSPEDIVFPVTELGDCGSERECRAYCDDFSHIEACVAFAEKHNLMSAEEAAEARRFADAGISSGPGGCTSEDSCEIYCDNISHIEECIAFGESHGLISPDELSEAKLVAAALASGAALPGGCNSKDSCEAYCEDGAHIEECIAFAEAAGFMDHEELEEVRRILPLMQSGEMPGGCQNKRECEAYCNNDAHFGECLSFAEKAGFISTEEAEIARKTGGKGPGGCVRDECETYCDNSAHQEECFAFAKEHGLISDEEFREIEHGMEEFRRVLSDAPPVVIECLNDVLGTDLLADIRAGRGMPPRDSESGIRGCFEVFGSEMRDEGKHKIEEFLNSVPQPVADCVRERAGDVITLIEQGEFRGGESDIRPIMDACFREFTPEEGFILDFDSAETDGHSVPGGDVRTFINIDSIPPFARECVERKLQGDVDRRDIGHVIENCVREFLPNETMPVPHDIDSFERFERPEMIMHDNDGFEMNPPEFNGGFEPIDMPHDAVGGQFEGEFREPFQEEFQRQFEEQYQQQYEQEFQRQFEDIEGQYRSFDSFDGGTYTAPADAPQSVVPNGSLLGNVLTVVNYLLGY</sequence>
<keyword evidence="1" id="KW-1133">Transmembrane helix</keyword>
<reference evidence="2 3" key="1">
    <citation type="submission" date="2017-09" db="EMBL/GenBank/DDBJ databases">
        <title>Depth-based differentiation of microbial function through sediment-hosted aquifers and enrichment of novel symbionts in the deep terrestrial subsurface.</title>
        <authorList>
            <person name="Probst A.J."/>
            <person name="Ladd B."/>
            <person name="Jarett J.K."/>
            <person name="Geller-Mcgrath D.E."/>
            <person name="Sieber C.M."/>
            <person name="Emerson J.B."/>
            <person name="Anantharaman K."/>
            <person name="Thomas B.C."/>
            <person name="Malmstrom R."/>
            <person name="Stieglmeier M."/>
            <person name="Klingl A."/>
            <person name="Woyke T."/>
            <person name="Ryan C.M."/>
            <person name="Banfield J.F."/>
        </authorList>
    </citation>
    <scope>NUCLEOTIDE SEQUENCE [LARGE SCALE GENOMIC DNA]</scope>
    <source>
        <strain evidence="2">CG22_combo_CG10-13_8_21_14_all_47_15</strain>
    </source>
</reference>
<protein>
    <submittedName>
        <fullName evidence="2">Uncharacterized protein</fullName>
    </submittedName>
</protein>
<keyword evidence="1" id="KW-0472">Membrane</keyword>
<organism evidence="2 3">
    <name type="scientific">Candidatus Lloydbacteria bacterium CG22_combo_CG10-13_8_21_14_all_47_15</name>
    <dbReference type="NCBI Taxonomy" id="1974635"/>
    <lineage>
        <taxon>Bacteria</taxon>
        <taxon>Candidatus Lloydiibacteriota</taxon>
    </lineage>
</organism>
<dbReference type="Proteomes" id="UP000230638">
    <property type="component" value="Unassembled WGS sequence"/>
</dbReference>
<feature type="transmembrane region" description="Helical" evidence="1">
    <location>
        <begin position="12"/>
        <end position="33"/>
    </location>
</feature>
<comment type="caution">
    <text evidence="2">The sequence shown here is derived from an EMBL/GenBank/DDBJ whole genome shotgun (WGS) entry which is preliminary data.</text>
</comment>
<name>A0A2H0CVG2_9BACT</name>
<evidence type="ECO:0000313" key="2">
    <source>
        <dbReference type="EMBL" id="PIP73846.1"/>
    </source>
</evidence>